<dbReference type="Pfam" id="PF00226">
    <property type="entry name" value="DnaJ"/>
    <property type="match status" value="1"/>
</dbReference>
<dbReference type="InterPro" id="IPR001623">
    <property type="entry name" value="DnaJ_domain"/>
</dbReference>
<evidence type="ECO:0000256" key="2">
    <source>
        <dbReference type="SAM" id="Phobius"/>
    </source>
</evidence>
<organism evidence="4 5">
    <name type="scientific">Stutzerimonas stutzeri</name>
    <name type="common">Pseudomonas stutzeri</name>
    <dbReference type="NCBI Taxonomy" id="316"/>
    <lineage>
        <taxon>Bacteria</taxon>
        <taxon>Pseudomonadati</taxon>
        <taxon>Pseudomonadota</taxon>
        <taxon>Gammaproteobacteria</taxon>
        <taxon>Pseudomonadales</taxon>
        <taxon>Pseudomonadaceae</taxon>
        <taxon>Stutzerimonas</taxon>
    </lineage>
</organism>
<dbReference type="CDD" id="cd06257">
    <property type="entry name" value="DnaJ"/>
    <property type="match status" value="1"/>
</dbReference>
<protein>
    <recommendedName>
        <fullName evidence="3">J domain-containing protein</fullName>
    </recommendedName>
</protein>
<name>A0A2N8T7J8_STUST</name>
<dbReference type="Gene3D" id="1.10.287.110">
    <property type="entry name" value="DnaJ domain"/>
    <property type="match status" value="1"/>
</dbReference>
<sequence>MVISYTNGYQFLYKVVLIIGNFVALGVVLTIVDAIPDSAIDWIPEWLQIILGIGIFIGTLAFAPLIYSKTVLPWWSSSWLYVRLNLGVSIDPAEAEKISFLFDGSMPGGKWYPLHGFREIEGEFRREALFVFANRVSRENGWKIPFPEYEPAQENRTKEENVRDSGAAQRARIEQIIMESHRVLGITELPTSFDAVKMAYRRKIAQYHPDKFAGEQAEVIRYAEETAKKLNGAYSILEKYYQTVS</sequence>
<accession>A0A2N8T7J8</accession>
<feature type="transmembrane region" description="Helical" evidence="2">
    <location>
        <begin position="12"/>
        <end position="34"/>
    </location>
</feature>
<keyword evidence="2" id="KW-0812">Transmembrane</keyword>
<evidence type="ECO:0000313" key="4">
    <source>
        <dbReference type="EMBL" id="PNG10665.1"/>
    </source>
</evidence>
<dbReference type="InterPro" id="IPR036869">
    <property type="entry name" value="J_dom_sf"/>
</dbReference>
<dbReference type="AlphaFoldDB" id="A0A2N8T7J8"/>
<feature type="domain" description="J" evidence="3">
    <location>
        <begin position="179"/>
        <end position="242"/>
    </location>
</feature>
<dbReference type="PROSITE" id="PS50076">
    <property type="entry name" value="DNAJ_2"/>
    <property type="match status" value="1"/>
</dbReference>
<comment type="caution">
    <text evidence="4">The sequence shown here is derived from an EMBL/GenBank/DDBJ whole genome shotgun (WGS) entry which is preliminary data.</text>
</comment>
<keyword evidence="2" id="KW-0472">Membrane</keyword>
<feature type="transmembrane region" description="Helical" evidence="2">
    <location>
        <begin position="46"/>
        <end position="67"/>
    </location>
</feature>
<evidence type="ECO:0000259" key="3">
    <source>
        <dbReference type="PROSITE" id="PS50076"/>
    </source>
</evidence>
<keyword evidence="1" id="KW-0143">Chaperone</keyword>
<dbReference type="Proteomes" id="UP000236023">
    <property type="component" value="Unassembled WGS sequence"/>
</dbReference>
<evidence type="ECO:0000313" key="5">
    <source>
        <dbReference type="Proteomes" id="UP000236023"/>
    </source>
</evidence>
<gene>
    <name evidence="4" type="ORF">CXK94_05535</name>
</gene>
<dbReference type="SUPFAM" id="SSF46565">
    <property type="entry name" value="Chaperone J-domain"/>
    <property type="match status" value="1"/>
</dbReference>
<dbReference type="EMBL" id="POUT01000002">
    <property type="protein sequence ID" value="PNG10665.1"/>
    <property type="molecule type" value="Genomic_DNA"/>
</dbReference>
<reference evidence="4 5" key="1">
    <citation type="submission" date="2018-01" db="EMBL/GenBank/DDBJ databases">
        <title>Denitrification phenotypes of diverse strains of Pseudomonas stutzeri.</title>
        <authorList>
            <person name="Milligan D.A."/>
            <person name="Bergaust L."/>
            <person name="Bakken L.R."/>
            <person name="Frostegard A."/>
        </authorList>
    </citation>
    <scope>NUCLEOTIDE SEQUENCE [LARGE SCALE GENOMIC DNA]</scope>
    <source>
        <strain evidence="4 5">24a75</strain>
    </source>
</reference>
<proteinExistence type="predicted"/>
<dbReference type="SMART" id="SM00271">
    <property type="entry name" value="DnaJ"/>
    <property type="match status" value="1"/>
</dbReference>
<evidence type="ECO:0000256" key="1">
    <source>
        <dbReference type="ARBA" id="ARBA00023186"/>
    </source>
</evidence>
<keyword evidence="2" id="KW-1133">Transmembrane helix</keyword>